<dbReference type="RefSeq" id="WP_074606755.1">
    <property type="nucleotide sequence ID" value="NZ_FNGY01000003.1"/>
</dbReference>
<dbReference type="Pfam" id="PF16344">
    <property type="entry name" value="FecR_C"/>
    <property type="match status" value="1"/>
</dbReference>
<evidence type="ECO:0000313" key="4">
    <source>
        <dbReference type="EMBL" id="SDM41408.1"/>
    </source>
</evidence>
<dbReference type="InterPro" id="IPR006860">
    <property type="entry name" value="FecR"/>
</dbReference>
<gene>
    <name evidence="4" type="ORF">SAMN05421820_103765</name>
</gene>
<accession>A0A1G9T1A9</accession>
<evidence type="ECO:0000256" key="1">
    <source>
        <dbReference type="SAM" id="Phobius"/>
    </source>
</evidence>
<dbReference type="GO" id="GO:0016989">
    <property type="term" value="F:sigma factor antagonist activity"/>
    <property type="evidence" value="ECO:0007669"/>
    <property type="project" value="TreeGrafter"/>
</dbReference>
<dbReference type="AlphaFoldDB" id="A0A1G9T1A9"/>
<dbReference type="Proteomes" id="UP000183200">
    <property type="component" value="Unassembled WGS sequence"/>
</dbReference>
<keyword evidence="1" id="KW-1133">Transmembrane helix</keyword>
<dbReference type="Gene3D" id="3.55.50.30">
    <property type="match status" value="1"/>
</dbReference>
<dbReference type="PANTHER" id="PTHR30273:SF2">
    <property type="entry name" value="PROTEIN FECR"/>
    <property type="match status" value="1"/>
</dbReference>
<dbReference type="Pfam" id="PF04773">
    <property type="entry name" value="FecR"/>
    <property type="match status" value="1"/>
</dbReference>
<dbReference type="Gene3D" id="2.60.120.1440">
    <property type="match status" value="1"/>
</dbReference>
<dbReference type="InterPro" id="IPR032508">
    <property type="entry name" value="FecR_C"/>
</dbReference>
<evidence type="ECO:0000259" key="2">
    <source>
        <dbReference type="Pfam" id="PF04773"/>
    </source>
</evidence>
<keyword evidence="5" id="KW-1185">Reference proteome</keyword>
<sequence length="388" mass="43675">MKEAEFKHLIDKYLDGEATEAEQVLLFSFYDGLQEEKSEWNTPVMGEAEEVERMILGKINVNIDANEVRPLIKRFPWWSVAASILILLNLGLYFFSPQKNTNQATDQAISKIKAGGDKAFLILANGKRLSLTDADTGKIAEQMGLQLSKSADGQLIYTVSDKKSALQTGESVYNKIETPIGGKYQINLPDGTKVWLNAASSLRFPVVFTAAERRVELTGEGYFEVSKDKNKRFIVLTEGQELSVFGTHFNINAYPDEPAVKTTLLEGSVKISQTNRTGPDQTIQSRFLNPGQQSILNARTFEVKNVDTESAVDWKNGRFIFNDEDIKSAMRKLSRWYDIKVSYEGNFEHINFGGSFSRSNHLADIIKILEATNEFKFEVEGREVKIVK</sequence>
<organism evidence="4 5">
    <name type="scientific">Pedobacter steynii</name>
    <dbReference type="NCBI Taxonomy" id="430522"/>
    <lineage>
        <taxon>Bacteria</taxon>
        <taxon>Pseudomonadati</taxon>
        <taxon>Bacteroidota</taxon>
        <taxon>Sphingobacteriia</taxon>
        <taxon>Sphingobacteriales</taxon>
        <taxon>Sphingobacteriaceae</taxon>
        <taxon>Pedobacter</taxon>
    </lineage>
</organism>
<feature type="transmembrane region" description="Helical" evidence="1">
    <location>
        <begin position="75"/>
        <end position="95"/>
    </location>
</feature>
<evidence type="ECO:0000313" key="5">
    <source>
        <dbReference type="Proteomes" id="UP000183200"/>
    </source>
</evidence>
<dbReference type="STRING" id="430522.BFS30_03995"/>
<dbReference type="OrthoDB" id="1099963at2"/>
<keyword evidence="1" id="KW-0472">Membrane</keyword>
<dbReference type="InterPro" id="IPR012373">
    <property type="entry name" value="Ferrdict_sens_TM"/>
</dbReference>
<keyword evidence="1" id="KW-0812">Transmembrane</keyword>
<protein>
    <submittedName>
        <fullName evidence="4">FecR protein</fullName>
    </submittedName>
</protein>
<dbReference type="EMBL" id="FNGY01000003">
    <property type="protein sequence ID" value="SDM41408.1"/>
    <property type="molecule type" value="Genomic_DNA"/>
</dbReference>
<dbReference type="PANTHER" id="PTHR30273">
    <property type="entry name" value="PERIPLASMIC SIGNAL SENSOR AND SIGMA FACTOR ACTIVATOR FECR-RELATED"/>
    <property type="match status" value="1"/>
</dbReference>
<reference evidence="5" key="1">
    <citation type="submission" date="2016-10" db="EMBL/GenBank/DDBJ databases">
        <authorList>
            <person name="Varghese N."/>
            <person name="Submissions S."/>
        </authorList>
    </citation>
    <scope>NUCLEOTIDE SEQUENCE [LARGE SCALE GENOMIC DNA]</scope>
    <source>
        <strain evidence="5">DSM 19110</strain>
    </source>
</reference>
<evidence type="ECO:0000259" key="3">
    <source>
        <dbReference type="Pfam" id="PF16344"/>
    </source>
</evidence>
<name>A0A1G9T1A9_9SPHI</name>
<feature type="domain" description="FecR protein" evidence="2">
    <location>
        <begin position="175"/>
        <end position="270"/>
    </location>
</feature>
<proteinExistence type="predicted"/>
<feature type="domain" description="Protein FecR C-terminal" evidence="3">
    <location>
        <begin position="318"/>
        <end position="386"/>
    </location>
</feature>